<feature type="active site" description="Proton acceptor" evidence="10">
    <location>
        <position position="70"/>
    </location>
</feature>
<dbReference type="InterPro" id="IPR002637">
    <property type="entry name" value="RdgB/HAM1"/>
</dbReference>
<dbReference type="AlphaFoldDB" id="A0AAJ1T258"/>
<feature type="binding site" evidence="10">
    <location>
        <begin position="181"/>
        <end position="182"/>
    </location>
    <ligand>
        <name>substrate</name>
    </ligand>
</feature>
<keyword evidence="7 10" id="KW-0546">Nucleotide metabolism</keyword>
<name>A0AAJ1T258_9BACI</name>
<comment type="catalytic activity">
    <reaction evidence="10">
        <text>ITP + H2O = IMP + diphosphate + H(+)</text>
        <dbReference type="Rhea" id="RHEA:29399"/>
        <dbReference type="ChEBI" id="CHEBI:15377"/>
        <dbReference type="ChEBI" id="CHEBI:15378"/>
        <dbReference type="ChEBI" id="CHEBI:33019"/>
        <dbReference type="ChEBI" id="CHEBI:58053"/>
        <dbReference type="ChEBI" id="CHEBI:61402"/>
        <dbReference type="EC" id="3.6.1.66"/>
    </reaction>
</comment>
<dbReference type="FunFam" id="3.90.950.10:FF:000001">
    <property type="entry name" value="dITP/XTP pyrophosphatase"/>
    <property type="match status" value="1"/>
</dbReference>
<feature type="binding site" evidence="10">
    <location>
        <position position="176"/>
    </location>
    <ligand>
        <name>substrate</name>
    </ligand>
</feature>
<dbReference type="SUPFAM" id="SSF52972">
    <property type="entry name" value="ITPase-like"/>
    <property type="match status" value="1"/>
</dbReference>
<evidence type="ECO:0000256" key="9">
    <source>
        <dbReference type="ARBA" id="ARBA00052017"/>
    </source>
</evidence>
<keyword evidence="3 10" id="KW-0479">Metal-binding</keyword>
<evidence type="ECO:0000313" key="13">
    <source>
        <dbReference type="Proteomes" id="UP001237207"/>
    </source>
</evidence>
<dbReference type="HAMAP" id="MF_01405">
    <property type="entry name" value="Non_canon_purine_NTPase"/>
    <property type="match status" value="1"/>
</dbReference>
<reference evidence="12" key="1">
    <citation type="submission" date="2023-07" db="EMBL/GenBank/DDBJ databases">
        <title>Genomic Encyclopedia of Type Strains, Phase IV (KMG-IV): sequencing the most valuable type-strain genomes for metagenomic binning, comparative biology and taxonomic classification.</title>
        <authorList>
            <person name="Goeker M."/>
        </authorList>
    </citation>
    <scope>NUCLEOTIDE SEQUENCE</scope>
    <source>
        <strain evidence="12">DSM 23947</strain>
    </source>
</reference>
<keyword evidence="4 10" id="KW-0547">Nucleotide-binding</keyword>
<feature type="binding site" evidence="10">
    <location>
        <begin position="153"/>
        <end position="156"/>
    </location>
    <ligand>
        <name>substrate</name>
    </ligand>
</feature>
<evidence type="ECO:0000256" key="8">
    <source>
        <dbReference type="ARBA" id="ARBA00051875"/>
    </source>
</evidence>
<dbReference type="NCBIfam" id="NF011397">
    <property type="entry name" value="PRK14822.1"/>
    <property type="match status" value="1"/>
</dbReference>
<comment type="caution">
    <text evidence="10">Lacks conserved residue(s) required for the propagation of feature annotation.</text>
</comment>
<feature type="binding site" evidence="10">
    <location>
        <begin position="8"/>
        <end position="13"/>
    </location>
    <ligand>
        <name>substrate</name>
    </ligand>
</feature>
<keyword evidence="5 10" id="KW-0378">Hydrolase</keyword>
<gene>
    <name evidence="12" type="ORF">J2S13_001839</name>
</gene>
<feature type="binding site" evidence="10">
    <location>
        <position position="70"/>
    </location>
    <ligand>
        <name>Mg(2+)</name>
        <dbReference type="ChEBI" id="CHEBI:18420"/>
    </ligand>
</feature>
<evidence type="ECO:0000256" key="2">
    <source>
        <dbReference type="ARBA" id="ARBA00011738"/>
    </source>
</evidence>
<evidence type="ECO:0000256" key="6">
    <source>
        <dbReference type="ARBA" id="ARBA00022842"/>
    </source>
</evidence>
<dbReference type="GO" id="GO:0046872">
    <property type="term" value="F:metal ion binding"/>
    <property type="evidence" value="ECO:0007669"/>
    <property type="project" value="UniProtKB-KW"/>
</dbReference>
<evidence type="ECO:0000256" key="3">
    <source>
        <dbReference type="ARBA" id="ARBA00022723"/>
    </source>
</evidence>
<comment type="cofactor">
    <cofactor evidence="10">
        <name>Mg(2+)</name>
        <dbReference type="ChEBI" id="CHEBI:18420"/>
    </cofactor>
    <text evidence="10">Binds 1 Mg(2+) ion per subunit.</text>
</comment>
<dbReference type="GO" id="GO:0035870">
    <property type="term" value="F:dITP diphosphatase activity"/>
    <property type="evidence" value="ECO:0007669"/>
    <property type="project" value="UniProtKB-UniRule"/>
</dbReference>
<evidence type="ECO:0000256" key="11">
    <source>
        <dbReference type="RuleBase" id="RU003781"/>
    </source>
</evidence>
<comment type="catalytic activity">
    <reaction evidence="8 10">
        <text>dITP + H2O = dIMP + diphosphate + H(+)</text>
        <dbReference type="Rhea" id="RHEA:28342"/>
        <dbReference type="ChEBI" id="CHEBI:15377"/>
        <dbReference type="ChEBI" id="CHEBI:15378"/>
        <dbReference type="ChEBI" id="CHEBI:33019"/>
        <dbReference type="ChEBI" id="CHEBI:61194"/>
        <dbReference type="ChEBI" id="CHEBI:61382"/>
        <dbReference type="EC" id="3.6.1.66"/>
    </reaction>
</comment>
<protein>
    <recommendedName>
        <fullName evidence="10">dITP/XTP pyrophosphatase</fullName>
        <ecNumber evidence="10">3.6.1.66</ecNumber>
    </recommendedName>
    <alternativeName>
        <fullName evidence="10">Non-canonical purine NTP pyrophosphatase</fullName>
    </alternativeName>
    <alternativeName>
        <fullName evidence="10">Non-standard purine NTP pyrophosphatase</fullName>
    </alternativeName>
    <alternativeName>
        <fullName evidence="10">Nucleoside-triphosphate diphosphatase</fullName>
    </alternativeName>
    <alternativeName>
        <fullName evidence="10">Nucleoside-triphosphate pyrophosphatase</fullName>
        <shortName evidence="10">NTPase</shortName>
    </alternativeName>
</protein>
<feature type="binding site" evidence="10">
    <location>
        <position position="71"/>
    </location>
    <ligand>
        <name>substrate</name>
    </ligand>
</feature>
<dbReference type="GO" id="GO:0036220">
    <property type="term" value="F:ITP diphosphatase activity"/>
    <property type="evidence" value="ECO:0007669"/>
    <property type="project" value="UniProtKB-UniRule"/>
</dbReference>
<dbReference type="Pfam" id="PF01725">
    <property type="entry name" value="Ham1p_like"/>
    <property type="match status" value="1"/>
</dbReference>
<dbReference type="RefSeq" id="WP_307257422.1">
    <property type="nucleotide sequence ID" value="NZ_JAUSUC010000020.1"/>
</dbReference>
<dbReference type="GO" id="GO:0017111">
    <property type="term" value="F:ribonucleoside triphosphate phosphatase activity"/>
    <property type="evidence" value="ECO:0007669"/>
    <property type="project" value="InterPro"/>
</dbReference>
<dbReference type="EC" id="3.6.1.66" evidence="10"/>
<evidence type="ECO:0000256" key="1">
    <source>
        <dbReference type="ARBA" id="ARBA00008023"/>
    </source>
</evidence>
<organism evidence="12 13">
    <name type="scientific">Oikeobacillus pervagus</name>
    <dbReference type="NCBI Taxonomy" id="1325931"/>
    <lineage>
        <taxon>Bacteria</taxon>
        <taxon>Bacillati</taxon>
        <taxon>Bacillota</taxon>
        <taxon>Bacilli</taxon>
        <taxon>Bacillales</taxon>
        <taxon>Bacillaceae</taxon>
        <taxon>Oikeobacillus</taxon>
    </lineage>
</organism>
<evidence type="ECO:0000256" key="4">
    <source>
        <dbReference type="ARBA" id="ARBA00022741"/>
    </source>
</evidence>
<dbReference type="Proteomes" id="UP001237207">
    <property type="component" value="Unassembled WGS sequence"/>
</dbReference>
<keyword evidence="13" id="KW-1185">Reference proteome</keyword>
<proteinExistence type="inferred from homology"/>
<dbReference type="GO" id="GO:0009146">
    <property type="term" value="P:purine nucleoside triphosphate catabolic process"/>
    <property type="evidence" value="ECO:0007669"/>
    <property type="project" value="UniProtKB-UniRule"/>
</dbReference>
<dbReference type="PANTHER" id="PTHR11067:SF9">
    <property type="entry name" value="INOSINE TRIPHOSPHATE PYROPHOSPHATASE"/>
    <property type="match status" value="1"/>
</dbReference>
<comment type="similarity">
    <text evidence="1 10 11">Belongs to the HAM1 NTPase family.</text>
</comment>
<sequence>MDQVIIATKNQGKAKEFIQMFEPFSVQVKTLLDFPEFPDIAETGETFEENAQLKAKAVAESMQSVAIADDSGLIVDALDGRPGVYSARYAGLDKNDEANIDKVLKELQGIPFENRTARFYCALAIAMPNGKVNTVSGACEGYILSERRGESGFGYDPIFYVRHFGKTFAELSPSEKNSISHRGQALKELEKKITTFFEG</sequence>
<comment type="catalytic activity">
    <reaction evidence="9 10">
        <text>XTP + H2O = XMP + diphosphate + H(+)</text>
        <dbReference type="Rhea" id="RHEA:28610"/>
        <dbReference type="ChEBI" id="CHEBI:15377"/>
        <dbReference type="ChEBI" id="CHEBI:15378"/>
        <dbReference type="ChEBI" id="CHEBI:33019"/>
        <dbReference type="ChEBI" id="CHEBI:57464"/>
        <dbReference type="ChEBI" id="CHEBI:61314"/>
        <dbReference type="EC" id="3.6.1.66"/>
    </reaction>
</comment>
<dbReference type="GO" id="GO:0009117">
    <property type="term" value="P:nucleotide metabolic process"/>
    <property type="evidence" value="ECO:0007669"/>
    <property type="project" value="UniProtKB-KW"/>
</dbReference>
<dbReference type="CDD" id="cd00515">
    <property type="entry name" value="HAM1"/>
    <property type="match status" value="1"/>
</dbReference>
<comment type="subunit">
    <text evidence="2 10">Homodimer.</text>
</comment>
<dbReference type="InterPro" id="IPR020922">
    <property type="entry name" value="dITP/XTP_pyrophosphatase"/>
</dbReference>
<evidence type="ECO:0000313" key="12">
    <source>
        <dbReference type="EMBL" id="MDQ0215422.1"/>
    </source>
</evidence>
<comment type="function">
    <text evidence="10">Pyrophosphatase that catalyzes the hydrolysis of nucleoside triphosphates to their monophosphate derivatives, with a high preference for the non-canonical purine nucleotides XTP (xanthosine triphosphate), dITP (deoxyinosine triphosphate) and ITP. Seems to function as a house-cleaning enzyme that removes non-canonical purine nucleotides from the nucleotide pool, thus preventing their incorporation into DNA/RNA and avoiding chromosomal lesions.</text>
</comment>
<evidence type="ECO:0000256" key="10">
    <source>
        <dbReference type="HAMAP-Rule" id="MF_01405"/>
    </source>
</evidence>
<dbReference type="NCBIfam" id="TIGR00042">
    <property type="entry name" value="RdgB/HAM1 family non-canonical purine NTP pyrophosphatase"/>
    <property type="match status" value="1"/>
</dbReference>
<evidence type="ECO:0000256" key="7">
    <source>
        <dbReference type="ARBA" id="ARBA00023080"/>
    </source>
</evidence>
<accession>A0AAJ1T258</accession>
<keyword evidence="6 10" id="KW-0460">Magnesium</keyword>
<comment type="caution">
    <text evidence="12">The sequence shown here is derived from an EMBL/GenBank/DDBJ whole genome shotgun (WGS) entry which is preliminary data.</text>
</comment>
<dbReference type="GO" id="GO:0005829">
    <property type="term" value="C:cytosol"/>
    <property type="evidence" value="ECO:0007669"/>
    <property type="project" value="TreeGrafter"/>
</dbReference>
<dbReference type="Gene3D" id="3.90.950.10">
    <property type="match status" value="1"/>
</dbReference>
<dbReference type="EMBL" id="JAUSUC010000020">
    <property type="protein sequence ID" value="MDQ0215422.1"/>
    <property type="molecule type" value="Genomic_DNA"/>
</dbReference>
<dbReference type="GO" id="GO:0000166">
    <property type="term" value="F:nucleotide binding"/>
    <property type="evidence" value="ECO:0007669"/>
    <property type="project" value="UniProtKB-KW"/>
</dbReference>
<dbReference type="GO" id="GO:0036222">
    <property type="term" value="F:XTP diphosphatase activity"/>
    <property type="evidence" value="ECO:0007669"/>
    <property type="project" value="UniProtKB-UniRule"/>
</dbReference>
<dbReference type="InterPro" id="IPR029001">
    <property type="entry name" value="ITPase-like_fam"/>
</dbReference>
<dbReference type="PANTHER" id="PTHR11067">
    <property type="entry name" value="INOSINE TRIPHOSPHATE PYROPHOSPHATASE/HAM1 PROTEIN"/>
    <property type="match status" value="1"/>
</dbReference>
<evidence type="ECO:0000256" key="5">
    <source>
        <dbReference type="ARBA" id="ARBA00022801"/>
    </source>
</evidence>